<dbReference type="InterPro" id="IPR050377">
    <property type="entry name" value="Radical_SAM_PqqE_MftC-like"/>
</dbReference>
<dbReference type="InterPro" id="IPR017200">
    <property type="entry name" value="PqqE-like"/>
</dbReference>
<name>A0A9X3X5A4_9BACT</name>
<dbReference type="PANTHER" id="PTHR11228:SF7">
    <property type="entry name" value="PQQA PEPTIDE CYCLASE"/>
    <property type="match status" value="1"/>
</dbReference>
<dbReference type="SFLD" id="SFLDS00029">
    <property type="entry name" value="Radical_SAM"/>
    <property type="match status" value="1"/>
</dbReference>
<evidence type="ECO:0000256" key="6">
    <source>
        <dbReference type="ARBA" id="ARBA00023014"/>
    </source>
</evidence>
<dbReference type="PANTHER" id="PTHR11228">
    <property type="entry name" value="RADICAL SAM DOMAIN PROTEIN"/>
    <property type="match status" value="1"/>
</dbReference>
<gene>
    <name evidence="8" type="ORF">KEG57_20045</name>
</gene>
<evidence type="ECO:0000313" key="9">
    <source>
        <dbReference type="Proteomes" id="UP001151081"/>
    </source>
</evidence>
<dbReference type="SMART" id="SM00729">
    <property type="entry name" value="Elp3"/>
    <property type="match status" value="1"/>
</dbReference>
<dbReference type="EMBL" id="JAGTJJ010000010">
    <property type="protein sequence ID" value="MDC3982815.1"/>
    <property type="molecule type" value="Genomic_DNA"/>
</dbReference>
<sequence>MPLRRVPLLADDDHPAYVVWELTLRCDQPCAHCGSRAGGPRTAELGTEEALGVVQQLKERRAREVVLIGGEAYLHEGFLDIVRALERAGIRPTMTTGGRGIDMALARAMKEAGLHSVSVSVDGLARTHDLIRRAKSSFESATRAIGHLREAGLLVAANTNVNRINRGDLEALYEHLRALGIVAWQVQITAALGRAADRPDMLLQPYDLLEVVPRIAALKRRAFRDGITLMPGNNLGYFGPEEALLRSVKEGGRDHFMGCQAGKRVLGIESDGAVKGCPSLQSDPYIGGSLRERSLGAIWDEAPALAFARNRTALDLWGFCRTCPFAEVCMGGCTFTAHALFGRPGNNPYCHFRARTLAAEGKRERLVPAAAAEGKPFDHGLFELVVEPLDAPEPAPLGAAEALVQITRPVRKAQG</sequence>
<reference evidence="8 9" key="1">
    <citation type="submission" date="2021-04" db="EMBL/GenBank/DDBJ databases">
        <title>Genome analysis of Polyangium sp.</title>
        <authorList>
            <person name="Li Y."/>
            <person name="Wang J."/>
        </authorList>
    </citation>
    <scope>NUCLEOTIDE SEQUENCE [LARGE SCALE GENOMIC DNA]</scope>
    <source>
        <strain evidence="8 9">SDU14</strain>
    </source>
</reference>
<evidence type="ECO:0000256" key="1">
    <source>
        <dbReference type="ARBA" id="ARBA00001966"/>
    </source>
</evidence>
<protein>
    <submittedName>
        <fullName evidence="8">Radical SAM protein</fullName>
    </submittedName>
</protein>
<dbReference type="InterPro" id="IPR013785">
    <property type="entry name" value="Aldolase_TIM"/>
</dbReference>
<keyword evidence="4" id="KW-0479">Metal-binding</keyword>
<dbReference type="RefSeq" id="WP_272426958.1">
    <property type="nucleotide sequence ID" value="NZ_JAGTJJ010000010.1"/>
</dbReference>
<dbReference type="CDD" id="cd01335">
    <property type="entry name" value="Radical_SAM"/>
    <property type="match status" value="1"/>
</dbReference>
<dbReference type="NCBIfam" id="TIGR04085">
    <property type="entry name" value="rSAM_more_4Fe4S"/>
    <property type="match status" value="1"/>
</dbReference>
<proteinExistence type="predicted"/>
<dbReference type="PROSITE" id="PS51918">
    <property type="entry name" value="RADICAL_SAM"/>
    <property type="match status" value="1"/>
</dbReference>
<comment type="cofactor">
    <cofactor evidence="1">
        <name>[4Fe-4S] cluster</name>
        <dbReference type="ChEBI" id="CHEBI:49883"/>
    </cofactor>
</comment>
<dbReference type="InterPro" id="IPR023885">
    <property type="entry name" value="4Fe4S-binding_SPASM_dom"/>
</dbReference>
<dbReference type="InterPro" id="IPR058240">
    <property type="entry name" value="rSAM_sf"/>
</dbReference>
<dbReference type="PIRSF" id="PIRSF037420">
    <property type="entry name" value="PQQ_syn_pqqE"/>
    <property type="match status" value="1"/>
</dbReference>
<dbReference type="GO" id="GO:0051539">
    <property type="term" value="F:4 iron, 4 sulfur cluster binding"/>
    <property type="evidence" value="ECO:0007669"/>
    <property type="project" value="UniProtKB-KW"/>
</dbReference>
<dbReference type="InterPro" id="IPR007197">
    <property type="entry name" value="rSAM"/>
</dbReference>
<keyword evidence="2" id="KW-0004">4Fe-4S</keyword>
<keyword evidence="6" id="KW-0411">Iron-sulfur</keyword>
<feature type="domain" description="Radical SAM core" evidence="7">
    <location>
        <begin position="12"/>
        <end position="221"/>
    </location>
</feature>
<dbReference type="Proteomes" id="UP001151081">
    <property type="component" value="Unassembled WGS sequence"/>
</dbReference>
<comment type="caution">
    <text evidence="8">The sequence shown here is derived from an EMBL/GenBank/DDBJ whole genome shotgun (WGS) entry which is preliminary data.</text>
</comment>
<keyword evidence="5" id="KW-0408">Iron</keyword>
<dbReference type="SUPFAM" id="SSF102114">
    <property type="entry name" value="Radical SAM enzymes"/>
    <property type="match status" value="1"/>
</dbReference>
<dbReference type="GO" id="GO:0003824">
    <property type="term" value="F:catalytic activity"/>
    <property type="evidence" value="ECO:0007669"/>
    <property type="project" value="InterPro"/>
</dbReference>
<evidence type="ECO:0000256" key="4">
    <source>
        <dbReference type="ARBA" id="ARBA00022723"/>
    </source>
</evidence>
<dbReference type="Pfam" id="PF04055">
    <property type="entry name" value="Radical_SAM"/>
    <property type="match status" value="1"/>
</dbReference>
<evidence type="ECO:0000256" key="3">
    <source>
        <dbReference type="ARBA" id="ARBA00022691"/>
    </source>
</evidence>
<dbReference type="GO" id="GO:0046872">
    <property type="term" value="F:metal ion binding"/>
    <property type="evidence" value="ECO:0007669"/>
    <property type="project" value="UniProtKB-KW"/>
</dbReference>
<organism evidence="8 9">
    <name type="scientific">Polyangium jinanense</name>
    <dbReference type="NCBI Taxonomy" id="2829994"/>
    <lineage>
        <taxon>Bacteria</taxon>
        <taxon>Pseudomonadati</taxon>
        <taxon>Myxococcota</taxon>
        <taxon>Polyangia</taxon>
        <taxon>Polyangiales</taxon>
        <taxon>Polyangiaceae</taxon>
        <taxon>Polyangium</taxon>
    </lineage>
</organism>
<evidence type="ECO:0000259" key="7">
    <source>
        <dbReference type="PROSITE" id="PS51918"/>
    </source>
</evidence>
<evidence type="ECO:0000313" key="8">
    <source>
        <dbReference type="EMBL" id="MDC3982815.1"/>
    </source>
</evidence>
<dbReference type="Pfam" id="PF13186">
    <property type="entry name" value="SPASM"/>
    <property type="match status" value="1"/>
</dbReference>
<evidence type="ECO:0000256" key="5">
    <source>
        <dbReference type="ARBA" id="ARBA00023004"/>
    </source>
</evidence>
<dbReference type="SFLD" id="SFLDG01386">
    <property type="entry name" value="main_SPASM_domain-containing"/>
    <property type="match status" value="1"/>
</dbReference>
<dbReference type="InterPro" id="IPR006638">
    <property type="entry name" value="Elp3/MiaA/NifB-like_rSAM"/>
</dbReference>
<keyword evidence="3" id="KW-0949">S-adenosyl-L-methionine</keyword>
<evidence type="ECO:0000256" key="2">
    <source>
        <dbReference type="ARBA" id="ARBA00022485"/>
    </source>
</evidence>
<dbReference type="Gene3D" id="3.20.20.70">
    <property type="entry name" value="Aldolase class I"/>
    <property type="match status" value="1"/>
</dbReference>
<keyword evidence="9" id="KW-1185">Reference proteome</keyword>
<dbReference type="SFLD" id="SFLDG01067">
    <property type="entry name" value="SPASM/twitch_domain_containing"/>
    <property type="match status" value="1"/>
</dbReference>
<dbReference type="AlphaFoldDB" id="A0A9X3X5A4"/>
<accession>A0A9X3X5A4</accession>